<organism evidence="2 3">
    <name type="scientific">Robertkochia marina</name>
    <dbReference type="NCBI Taxonomy" id="1227945"/>
    <lineage>
        <taxon>Bacteria</taxon>
        <taxon>Pseudomonadati</taxon>
        <taxon>Bacteroidota</taxon>
        <taxon>Flavobacteriia</taxon>
        <taxon>Flavobacteriales</taxon>
        <taxon>Flavobacteriaceae</taxon>
        <taxon>Robertkochia</taxon>
    </lineage>
</organism>
<accession>A0A4S3M255</accession>
<sequence length="124" mass="14923">MWKGANQQTFLKARELRRHTTESESVMKTLLNSNQFKAYKFRYQHPLGIYIVDFYSHRLQLVIEVDGEYHNTKKQIEFDNKRTEFLEYHNLKVIRFSNRMVLNNIKQVELALRSLIENNFPSAL</sequence>
<dbReference type="PANTHER" id="PTHR38590">
    <property type="entry name" value="BLL0828 PROTEIN"/>
    <property type="match status" value="1"/>
</dbReference>
<gene>
    <name evidence="2" type="ORF">E7Z59_08905</name>
</gene>
<protein>
    <submittedName>
        <fullName evidence="2">DUF559 domain-containing protein</fullName>
    </submittedName>
</protein>
<evidence type="ECO:0000313" key="2">
    <source>
        <dbReference type="EMBL" id="THD68117.1"/>
    </source>
</evidence>
<dbReference type="CDD" id="cd01038">
    <property type="entry name" value="Endonuclease_DUF559"/>
    <property type="match status" value="1"/>
</dbReference>
<dbReference type="SUPFAM" id="SSF52980">
    <property type="entry name" value="Restriction endonuclease-like"/>
    <property type="match status" value="1"/>
</dbReference>
<proteinExistence type="predicted"/>
<dbReference type="Proteomes" id="UP000305939">
    <property type="component" value="Unassembled WGS sequence"/>
</dbReference>
<evidence type="ECO:0000313" key="3">
    <source>
        <dbReference type="Proteomes" id="UP000305939"/>
    </source>
</evidence>
<dbReference type="InterPro" id="IPR047216">
    <property type="entry name" value="Endonuclease_DUF559_bact"/>
</dbReference>
<dbReference type="InterPro" id="IPR007569">
    <property type="entry name" value="DUF559"/>
</dbReference>
<reference evidence="2 3" key="1">
    <citation type="submission" date="2019-04" db="EMBL/GenBank/DDBJ databases">
        <title>Draft genome sequence of Robertkochia marina CC-AMO-30D.</title>
        <authorList>
            <person name="Hameed A."/>
            <person name="Lin S.-Y."/>
            <person name="Shahina M."/>
            <person name="Lai W.-A."/>
            <person name="Young C.-C."/>
        </authorList>
    </citation>
    <scope>NUCLEOTIDE SEQUENCE [LARGE SCALE GENOMIC DNA]</scope>
    <source>
        <strain evidence="2 3">CC-AMO-30D</strain>
    </source>
</reference>
<comment type="caution">
    <text evidence="2">The sequence shown here is derived from an EMBL/GenBank/DDBJ whole genome shotgun (WGS) entry which is preliminary data.</text>
</comment>
<dbReference type="AlphaFoldDB" id="A0A4S3M255"/>
<evidence type="ECO:0000259" key="1">
    <source>
        <dbReference type="Pfam" id="PF04480"/>
    </source>
</evidence>
<name>A0A4S3M255_9FLAO</name>
<dbReference type="EMBL" id="SSMC01000002">
    <property type="protein sequence ID" value="THD68117.1"/>
    <property type="molecule type" value="Genomic_DNA"/>
</dbReference>
<keyword evidence="3" id="KW-1185">Reference proteome</keyword>
<dbReference type="Pfam" id="PF04480">
    <property type="entry name" value="DUF559"/>
    <property type="match status" value="1"/>
</dbReference>
<dbReference type="OrthoDB" id="9798754at2"/>
<dbReference type="InterPro" id="IPR011335">
    <property type="entry name" value="Restrct_endonuc-II-like"/>
</dbReference>
<dbReference type="Gene3D" id="3.40.960.10">
    <property type="entry name" value="VSR Endonuclease"/>
    <property type="match status" value="1"/>
</dbReference>
<feature type="domain" description="DUF559" evidence="1">
    <location>
        <begin position="11"/>
        <end position="111"/>
    </location>
</feature>
<dbReference type="PANTHER" id="PTHR38590:SF1">
    <property type="entry name" value="BLL0828 PROTEIN"/>
    <property type="match status" value="1"/>
</dbReference>